<dbReference type="OrthoDB" id="1629141at2"/>
<evidence type="ECO:0000256" key="2">
    <source>
        <dbReference type="ARBA" id="ARBA00022729"/>
    </source>
</evidence>
<keyword evidence="5" id="KW-1185">Reference proteome</keyword>
<evidence type="ECO:0000256" key="3">
    <source>
        <dbReference type="SAM" id="Coils"/>
    </source>
</evidence>
<comment type="caution">
    <text evidence="4">The sequence shown here is derived from an EMBL/GenBank/DDBJ whole genome shotgun (WGS) entry which is preliminary data.</text>
</comment>
<organism evidence="4 5">
    <name type="scientific">Pectinatus cerevisiiphilus</name>
    <dbReference type="NCBI Taxonomy" id="86956"/>
    <lineage>
        <taxon>Bacteria</taxon>
        <taxon>Bacillati</taxon>
        <taxon>Bacillota</taxon>
        <taxon>Negativicutes</taxon>
        <taxon>Selenomonadales</taxon>
        <taxon>Selenomonadaceae</taxon>
        <taxon>Pectinatus</taxon>
    </lineage>
</organism>
<dbReference type="SMART" id="SM00935">
    <property type="entry name" value="OmpH"/>
    <property type="match status" value="1"/>
</dbReference>
<dbReference type="PANTHER" id="PTHR35089:SF1">
    <property type="entry name" value="CHAPERONE PROTEIN SKP"/>
    <property type="match status" value="1"/>
</dbReference>
<proteinExistence type="inferred from homology"/>
<dbReference type="SUPFAM" id="SSF111384">
    <property type="entry name" value="OmpH-like"/>
    <property type="match status" value="1"/>
</dbReference>
<feature type="coiled-coil region" evidence="3">
    <location>
        <begin position="76"/>
        <end position="103"/>
    </location>
</feature>
<accession>A0A4V2US85</accession>
<comment type="similarity">
    <text evidence="1">Belongs to the Skp family.</text>
</comment>
<dbReference type="InterPro" id="IPR005632">
    <property type="entry name" value="Chaperone_Skp"/>
</dbReference>
<evidence type="ECO:0000313" key="4">
    <source>
        <dbReference type="EMBL" id="TCS80492.1"/>
    </source>
</evidence>
<gene>
    <name evidence="4" type="ORF">EDC37_10494</name>
</gene>
<keyword evidence="2" id="KW-0732">Signal</keyword>
<evidence type="ECO:0000256" key="1">
    <source>
        <dbReference type="ARBA" id="ARBA00009091"/>
    </source>
</evidence>
<dbReference type="AlphaFoldDB" id="A0A4V2US85"/>
<sequence>MSHKMRYILISSLLVIAMSVLLTGCSNKAKIGYIDIDRVATESPQLKTLNDAFEKEYKPYNDQMEDLAKKQDSMSKDDYTKAAQDLQRKASGVQQKYNAQRKAIVDKVMEQISKEKDLSAVTVKSSVGIDPTAPDDNAANIDGVVVQGGIDITDEVIQKLQ</sequence>
<dbReference type="InterPro" id="IPR024930">
    <property type="entry name" value="Skp_dom_sf"/>
</dbReference>
<dbReference type="PROSITE" id="PS51257">
    <property type="entry name" value="PROKAR_LIPOPROTEIN"/>
    <property type="match status" value="1"/>
</dbReference>
<keyword evidence="3" id="KW-0175">Coiled coil</keyword>
<dbReference type="PANTHER" id="PTHR35089">
    <property type="entry name" value="CHAPERONE PROTEIN SKP"/>
    <property type="match status" value="1"/>
</dbReference>
<evidence type="ECO:0000313" key="5">
    <source>
        <dbReference type="Proteomes" id="UP000295188"/>
    </source>
</evidence>
<dbReference type="RefSeq" id="WP_132548003.1">
    <property type="nucleotide sequence ID" value="NZ_SMAA01000004.1"/>
</dbReference>
<name>A0A4V2US85_9FIRM</name>
<dbReference type="Proteomes" id="UP000295188">
    <property type="component" value="Unassembled WGS sequence"/>
</dbReference>
<dbReference type="GO" id="GO:0050821">
    <property type="term" value="P:protein stabilization"/>
    <property type="evidence" value="ECO:0007669"/>
    <property type="project" value="TreeGrafter"/>
</dbReference>
<reference evidence="4 5" key="1">
    <citation type="submission" date="2019-03" db="EMBL/GenBank/DDBJ databases">
        <title>Genomic Encyclopedia of Type Strains, Phase IV (KMG-IV): sequencing the most valuable type-strain genomes for metagenomic binning, comparative biology and taxonomic classification.</title>
        <authorList>
            <person name="Goeker M."/>
        </authorList>
    </citation>
    <scope>NUCLEOTIDE SEQUENCE [LARGE SCALE GENOMIC DNA]</scope>
    <source>
        <strain evidence="4 5">DSM 20467</strain>
    </source>
</reference>
<protein>
    <submittedName>
        <fullName evidence="4">Periplasmic chaperone for outer membrane proteins Skp</fullName>
    </submittedName>
</protein>
<dbReference type="GO" id="GO:0005829">
    <property type="term" value="C:cytosol"/>
    <property type="evidence" value="ECO:0007669"/>
    <property type="project" value="TreeGrafter"/>
</dbReference>
<dbReference type="Pfam" id="PF03938">
    <property type="entry name" value="OmpH"/>
    <property type="match status" value="1"/>
</dbReference>
<dbReference type="GO" id="GO:0051082">
    <property type="term" value="F:unfolded protein binding"/>
    <property type="evidence" value="ECO:0007669"/>
    <property type="project" value="InterPro"/>
</dbReference>
<dbReference type="Gene3D" id="3.30.910.20">
    <property type="entry name" value="Skp domain"/>
    <property type="match status" value="1"/>
</dbReference>
<dbReference type="EMBL" id="SMAA01000004">
    <property type="protein sequence ID" value="TCS80492.1"/>
    <property type="molecule type" value="Genomic_DNA"/>
</dbReference>